<dbReference type="GO" id="GO:0010737">
    <property type="term" value="P:protein kinase A signaling"/>
    <property type="evidence" value="ECO:0007669"/>
    <property type="project" value="TreeGrafter"/>
</dbReference>
<comment type="subcellular location">
    <subcellularLocation>
        <location evidence="1">Secreted</location>
    </subcellularLocation>
</comment>
<dbReference type="GO" id="GO:0005179">
    <property type="term" value="F:hormone activity"/>
    <property type="evidence" value="ECO:0007669"/>
    <property type="project" value="InterPro"/>
</dbReference>
<keyword evidence="3" id="KW-0964">Secreted</keyword>
<proteinExistence type="inferred from homology"/>
<reference evidence="6" key="1">
    <citation type="submission" date="2025-08" db="UniProtKB">
        <authorList>
            <consortium name="Ensembl"/>
        </authorList>
    </citation>
    <scope>IDENTIFICATION</scope>
</reference>
<organism evidence="6 7">
    <name type="scientific">Leptobrachium leishanense</name>
    <name type="common">Leishan spiny toad</name>
    <dbReference type="NCBI Taxonomy" id="445787"/>
    <lineage>
        <taxon>Eukaryota</taxon>
        <taxon>Metazoa</taxon>
        <taxon>Chordata</taxon>
        <taxon>Craniata</taxon>
        <taxon>Vertebrata</taxon>
        <taxon>Euteleostomi</taxon>
        <taxon>Amphibia</taxon>
        <taxon>Batrachia</taxon>
        <taxon>Anura</taxon>
        <taxon>Pelobatoidea</taxon>
        <taxon>Megophryidae</taxon>
        <taxon>Leptobrachium</taxon>
    </lineage>
</organism>
<dbReference type="SMART" id="SM00070">
    <property type="entry name" value="GLUCA"/>
    <property type="match status" value="1"/>
</dbReference>
<dbReference type="InterPro" id="IPR000532">
    <property type="entry name" value="Glucagon_GIP_secretin_VIP"/>
</dbReference>
<dbReference type="GO" id="GO:0043066">
    <property type="term" value="P:negative regulation of apoptotic process"/>
    <property type="evidence" value="ECO:0007669"/>
    <property type="project" value="TreeGrafter"/>
</dbReference>
<dbReference type="GO" id="GO:0005615">
    <property type="term" value="C:extracellular space"/>
    <property type="evidence" value="ECO:0007669"/>
    <property type="project" value="TreeGrafter"/>
</dbReference>
<keyword evidence="7" id="KW-1185">Reference proteome</keyword>
<dbReference type="Gene3D" id="6.10.250.590">
    <property type="match status" value="1"/>
</dbReference>
<evidence type="ECO:0000256" key="1">
    <source>
        <dbReference type="ARBA" id="ARBA00004613"/>
    </source>
</evidence>
<keyword evidence="4" id="KW-1133">Transmembrane helix</keyword>
<evidence type="ECO:0000256" key="4">
    <source>
        <dbReference type="SAM" id="Phobius"/>
    </source>
</evidence>
<dbReference type="PANTHER" id="PTHR11418">
    <property type="entry name" value="GLUCAGON"/>
    <property type="match status" value="1"/>
</dbReference>
<evidence type="ECO:0000259" key="5">
    <source>
        <dbReference type="PROSITE" id="PS00260"/>
    </source>
</evidence>
<name>A0A8C5LXI0_9ANUR</name>
<dbReference type="InterPro" id="IPR015550">
    <property type="entry name" value="Glucagon"/>
</dbReference>
<dbReference type="PANTHER" id="PTHR11418:SF0">
    <property type="entry name" value="PRO-GLUCAGON"/>
    <property type="match status" value="1"/>
</dbReference>
<dbReference type="Ensembl" id="ENSLLET00000004878.1">
    <property type="protein sequence ID" value="ENSLLEP00000004670.1"/>
    <property type="gene ID" value="ENSLLEG00000002989.1"/>
</dbReference>
<accession>A0A8C5LXI0</accession>
<dbReference type="GO" id="GO:0031769">
    <property type="term" value="F:glucagon receptor binding"/>
    <property type="evidence" value="ECO:0007669"/>
    <property type="project" value="TreeGrafter"/>
</dbReference>
<feature type="domain" description="Glucagon / GIP / secretin / VIP family" evidence="5">
    <location>
        <begin position="50"/>
        <end position="72"/>
    </location>
</feature>
<dbReference type="PROSITE" id="PS00260">
    <property type="entry name" value="GLUCAGON"/>
    <property type="match status" value="1"/>
</dbReference>
<dbReference type="Proteomes" id="UP000694569">
    <property type="component" value="Unplaced"/>
</dbReference>
<sequence length="105" mass="12286">MKKTQLINLAAAIILIMTPVTVQVLLKDSSAETRWQEYQSQSFISNIKRHSEGTFSSDLTRYLDKIKAKDFIQWLMDKKRYSKRHLDSGLKIANNLAEFSFLRYI</sequence>
<dbReference type="GeneTree" id="ENSGT00960000187237"/>
<evidence type="ECO:0000256" key="2">
    <source>
        <dbReference type="ARBA" id="ARBA00008369"/>
    </source>
</evidence>
<reference evidence="6" key="2">
    <citation type="submission" date="2025-09" db="UniProtKB">
        <authorList>
            <consortium name="Ensembl"/>
        </authorList>
    </citation>
    <scope>IDENTIFICATION</scope>
</reference>
<evidence type="ECO:0000313" key="6">
    <source>
        <dbReference type="Ensembl" id="ENSLLEP00000004670.1"/>
    </source>
</evidence>
<dbReference type="GO" id="GO:0035774">
    <property type="term" value="P:positive regulation of insulin secretion involved in cellular response to glucose stimulus"/>
    <property type="evidence" value="ECO:0007669"/>
    <property type="project" value="TreeGrafter"/>
</dbReference>
<keyword evidence="4" id="KW-0812">Transmembrane</keyword>
<dbReference type="OrthoDB" id="9904258at2759"/>
<protein>
    <recommendedName>
        <fullName evidence="5">Glucagon / GIP / secretin / VIP family domain-containing protein</fullName>
    </recommendedName>
</protein>
<keyword evidence="4" id="KW-0472">Membrane</keyword>
<dbReference type="AlphaFoldDB" id="A0A8C5LXI0"/>
<dbReference type="GO" id="GO:0007188">
    <property type="term" value="P:adenylate cyclase-modulating G protein-coupled receptor signaling pathway"/>
    <property type="evidence" value="ECO:0007669"/>
    <property type="project" value="TreeGrafter"/>
</dbReference>
<feature type="transmembrane region" description="Helical" evidence="4">
    <location>
        <begin position="6"/>
        <end position="26"/>
    </location>
</feature>
<dbReference type="Pfam" id="PF00123">
    <property type="entry name" value="Hormone_2"/>
    <property type="match status" value="1"/>
</dbReference>
<comment type="similarity">
    <text evidence="2">Belongs to the glucagon family.</text>
</comment>
<evidence type="ECO:0000313" key="7">
    <source>
        <dbReference type="Proteomes" id="UP000694569"/>
    </source>
</evidence>
<evidence type="ECO:0000256" key="3">
    <source>
        <dbReference type="ARBA" id="ARBA00022525"/>
    </source>
</evidence>